<dbReference type="FunFam" id="1.10.150.380:FF:000001">
    <property type="entry name" value="Aspartyl/glutamyl-tRNA(Asn/Gln) amidotransferase subunit B"/>
    <property type="match status" value="1"/>
</dbReference>
<dbReference type="Gene3D" id="1.10.150.380">
    <property type="entry name" value="GatB domain, N-terminal subdomain"/>
    <property type="match status" value="1"/>
</dbReference>
<comment type="subunit">
    <text evidence="2 11">Heterotrimer of A, B and C subunits.</text>
</comment>
<dbReference type="GO" id="GO:0006412">
    <property type="term" value="P:translation"/>
    <property type="evidence" value="ECO:0007669"/>
    <property type="project" value="UniProtKB-UniRule"/>
</dbReference>
<evidence type="ECO:0000256" key="6">
    <source>
        <dbReference type="ARBA" id="ARBA00022840"/>
    </source>
</evidence>
<evidence type="ECO:0000256" key="4">
    <source>
        <dbReference type="ARBA" id="ARBA00022598"/>
    </source>
</evidence>
<name>A0A0K2GFU3_NITMO</name>
<dbReference type="InterPro" id="IPR042114">
    <property type="entry name" value="GatB_C_1"/>
</dbReference>
<dbReference type="Pfam" id="PF02637">
    <property type="entry name" value="GatB_Yqey"/>
    <property type="match status" value="1"/>
</dbReference>
<dbReference type="PANTHER" id="PTHR11659:SF0">
    <property type="entry name" value="GLUTAMYL-TRNA(GLN) AMIDOTRANSFERASE SUBUNIT B, MITOCHONDRIAL"/>
    <property type="match status" value="1"/>
</dbReference>
<sequence length="476" mass="52809">MIYEVVIGVEVHAQLRTKSKMFCGCGTAFGLSPNSRTCPVCLGLPGSLPVINRAAVDMAVRAGLALNCTIAAHNRFARKNYFYPDLPKGYQISQYEEPICERGWIDITVGDHPKRVRIRRAHLEEDAGKNIHETGTAGSRVDLNRAGTPLLEIVTEPDMRSADEVVAYLKGLRDILMYLEVCDGNMEEGSFRCEPNLSLRPLGQKEFGTKVELKNINSFKFVKDAIEYEIKRQTKVLNEGGTIRQETRLWNIERGETAVMRSKEEAHDYRYFPDPDLVPLKLDEAWIDQCRSALPELPAAKVARFVGEYGLPPYDAGVLTASKALADYFEACVARFPHPKTVSNWVMGELSRELNNSGTDVTASPVSPERLVSLLTMVEQGTVSLKVARDIFPELYRSGKTPEQIVQEKGLTQVSDEGSLEKLIDEVLAKNPAQVAQFKEGKHQVLGFLVGQVMKASGGKANPGKVNELLKRKLTG</sequence>
<dbReference type="Gene3D" id="1.10.10.410">
    <property type="match status" value="1"/>
</dbReference>
<evidence type="ECO:0000256" key="3">
    <source>
        <dbReference type="ARBA" id="ARBA00016923"/>
    </source>
</evidence>
<evidence type="ECO:0000256" key="9">
    <source>
        <dbReference type="ARBA" id="ARBA00047380"/>
    </source>
</evidence>
<dbReference type="InterPro" id="IPR014746">
    <property type="entry name" value="Gln_synth/guanido_kin_cat_dom"/>
</dbReference>
<comment type="function">
    <text evidence="8 11">Allows the formation of correctly charged Asn-tRNA(Asn) or Gln-tRNA(Gln) through the transamidation of misacylated Asp-tRNA(Asn) or Glu-tRNA(Gln) in organisms which lack either or both of asparaginyl-tRNA or glutaminyl-tRNA synthetases. The reaction takes place in the presence of glutamine and ATP through an activated phospho-Asp-tRNA(Asn) or phospho-Glu-tRNA(Gln).</text>
</comment>
<comment type="similarity">
    <text evidence="1 11">Belongs to the GatB/GatE family. GatB subfamily.</text>
</comment>
<evidence type="ECO:0000313" key="14">
    <source>
        <dbReference type="Proteomes" id="UP000069205"/>
    </source>
</evidence>
<dbReference type="PROSITE" id="PS01234">
    <property type="entry name" value="GATB"/>
    <property type="match status" value="1"/>
</dbReference>
<dbReference type="NCBIfam" id="TIGR00133">
    <property type="entry name" value="gatB"/>
    <property type="match status" value="1"/>
</dbReference>
<evidence type="ECO:0000256" key="10">
    <source>
        <dbReference type="ARBA" id="ARBA00047913"/>
    </source>
</evidence>
<dbReference type="FunFam" id="1.10.10.410:FF:000001">
    <property type="entry name" value="Aspartyl/glutamyl-tRNA(Asn/Gln) amidotransferase subunit B"/>
    <property type="match status" value="1"/>
</dbReference>
<evidence type="ECO:0000313" key="13">
    <source>
        <dbReference type="EMBL" id="ALA59821.1"/>
    </source>
</evidence>
<comment type="catalytic activity">
    <reaction evidence="9 11">
        <text>L-aspartyl-tRNA(Asn) + L-glutamine + ATP + H2O = L-asparaginyl-tRNA(Asn) + L-glutamate + ADP + phosphate + 2 H(+)</text>
        <dbReference type="Rhea" id="RHEA:14513"/>
        <dbReference type="Rhea" id="RHEA-COMP:9674"/>
        <dbReference type="Rhea" id="RHEA-COMP:9677"/>
        <dbReference type="ChEBI" id="CHEBI:15377"/>
        <dbReference type="ChEBI" id="CHEBI:15378"/>
        <dbReference type="ChEBI" id="CHEBI:29985"/>
        <dbReference type="ChEBI" id="CHEBI:30616"/>
        <dbReference type="ChEBI" id="CHEBI:43474"/>
        <dbReference type="ChEBI" id="CHEBI:58359"/>
        <dbReference type="ChEBI" id="CHEBI:78515"/>
        <dbReference type="ChEBI" id="CHEBI:78516"/>
        <dbReference type="ChEBI" id="CHEBI:456216"/>
    </reaction>
</comment>
<keyword evidence="5 11" id="KW-0547">Nucleotide-binding</keyword>
<protein>
    <recommendedName>
        <fullName evidence="3 11">Aspartyl/glutamyl-tRNA(Asn/Gln) amidotransferase subunit B</fullName>
        <shortName evidence="11">Asp/Glu-ADT subunit B</shortName>
        <ecNumber evidence="11">6.3.5.-</ecNumber>
    </recommendedName>
</protein>
<dbReference type="EMBL" id="CP011801">
    <property type="protein sequence ID" value="ALA59821.1"/>
    <property type="molecule type" value="Genomic_DNA"/>
</dbReference>
<organism evidence="13 14">
    <name type="scientific">Nitrospira moscoviensis</name>
    <dbReference type="NCBI Taxonomy" id="42253"/>
    <lineage>
        <taxon>Bacteria</taxon>
        <taxon>Pseudomonadati</taxon>
        <taxon>Nitrospirota</taxon>
        <taxon>Nitrospiria</taxon>
        <taxon>Nitrospirales</taxon>
        <taxon>Nitrospiraceae</taxon>
        <taxon>Nitrospira</taxon>
    </lineage>
</organism>
<dbReference type="GO" id="GO:0070681">
    <property type="term" value="P:glutaminyl-tRNAGln biosynthesis via transamidation"/>
    <property type="evidence" value="ECO:0007669"/>
    <property type="project" value="TreeGrafter"/>
</dbReference>
<dbReference type="InterPro" id="IPR006075">
    <property type="entry name" value="Asn/Gln-tRNA_Trfase_suB/E_cat"/>
</dbReference>
<dbReference type="Pfam" id="PF02934">
    <property type="entry name" value="GatB_N"/>
    <property type="match status" value="1"/>
</dbReference>
<evidence type="ECO:0000259" key="12">
    <source>
        <dbReference type="SMART" id="SM00845"/>
    </source>
</evidence>
<dbReference type="Proteomes" id="UP000069205">
    <property type="component" value="Chromosome"/>
</dbReference>
<dbReference type="InterPro" id="IPR018027">
    <property type="entry name" value="Asn/Gln_amidotransferase"/>
</dbReference>
<accession>A0A0K2GFU3</accession>
<dbReference type="PATRIC" id="fig|42253.5.peg.3382"/>
<dbReference type="InterPro" id="IPR023168">
    <property type="entry name" value="GatB_Yqey_C_2"/>
</dbReference>
<dbReference type="SMART" id="SM00845">
    <property type="entry name" value="GatB_Yqey"/>
    <property type="match status" value="1"/>
</dbReference>
<evidence type="ECO:0000256" key="2">
    <source>
        <dbReference type="ARBA" id="ARBA00011123"/>
    </source>
</evidence>
<dbReference type="NCBIfam" id="NF004012">
    <property type="entry name" value="PRK05477.1-2"/>
    <property type="match status" value="1"/>
</dbReference>
<keyword evidence="4 11" id="KW-0436">Ligase</keyword>
<dbReference type="RefSeq" id="WP_053380772.1">
    <property type="nucleotide sequence ID" value="NZ_CP011801.1"/>
</dbReference>
<keyword evidence="6 11" id="KW-0067">ATP-binding</keyword>
<dbReference type="InterPro" id="IPR017958">
    <property type="entry name" value="Gln-tRNA_amidoTrfase_suB_CS"/>
</dbReference>
<evidence type="ECO:0000256" key="7">
    <source>
        <dbReference type="ARBA" id="ARBA00022917"/>
    </source>
</evidence>
<dbReference type="GO" id="GO:0016740">
    <property type="term" value="F:transferase activity"/>
    <property type="evidence" value="ECO:0007669"/>
    <property type="project" value="UniProtKB-KW"/>
</dbReference>
<gene>
    <name evidence="11 13" type="primary">gatB</name>
    <name evidence="13" type="ORF">NITMOv2_3429</name>
</gene>
<dbReference type="AlphaFoldDB" id="A0A0K2GFU3"/>
<dbReference type="STRING" id="42253.NITMOv2_3429"/>
<keyword evidence="7 11" id="KW-0648">Protein biosynthesis</keyword>
<dbReference type="EC" id="6.3.5.-" evidence="11"/>
<proteinExistence type="inferred from homology"/>
<evidence type="ECO:0000256" key="11">
    <source>
        <dbReference type="HAMAP-Rule" id="MF_00121"/>
    </source>
</evidence>
<dbReference type="InterPro" id="IPR017959">
    <property type="entry name" value="Asn/Gln-tRNA_amidoTrfase_suB/E"/>
</dbReference>
<dbReference type="HAMAP" id="MF_00121">
    <property type="entry name" value="GatB"/>
    <property type="match status" value="1"/>
</dbReference>
<dbReference type="InterPro" id="IPR004413">
    <property type="entry name" value="GatB"/>
</dbReference>
<dbReference type="NCBIfam" id="NF004015">
    <property type="entry name" value="PRK05477.1-5"/>
    <property type="match status" value="1"/>
</dbReference>
<reference evidence="13 14" key="1">
    <citation type="journal article" date="2015" name="Proc. Natl. Acad. Sci. U.S.A.">
        <title>Expanded metabolic versatility of ubiquitous nitrite-oxidizing bacteria from the genus Nitrospira.</title>
        <authorList>
            <person name="Koch H."/>
            <person name="Lucker S."/>
            <person name="Albertsen M."/>
            <person name="Kitzinger K."/>
            <person name="Herbold C."/>
            <person name="Spieck E."/>
            <person name="Nielsen P.H."/>
            <person name="Wagner M."/>
            <person name="Daims H."/>
        </authorList>
    </citation>
    <scope>NUCLEOTIDE SEQUENCE [LARGE SCALE GENOMIC DNA]</scope>
    <source>
        <strain evidence="13 14">NSP M-1</strain>
    </source>
</reference>
<keyword evidence="13" id="KW-0808">Transferase</keyword>
<evidence type="ECO:0000256" key="8">
    <source>
        <dbReference type="ARBA" id="ARBA00024799"/>
    </source>
</evidence>
<dbReference type="NCBIfam" id="NF004014">
    <property type="entry name" value="PRK05477.1-4"/>
    <property type="match status" value="1"/>
</dbReference>
<dbReference type="PANTHER" id="PTHR11659">
    <property type="entry name" value="GLUTAMYL-TRNA GLN AMIDOTRANSFERASE SUBUNIT B MITOCHONDRIAL AND PROKARYOTIC PET112-RELATED"/>
    <property type="match status" value="1"/>
</dbReference>
<dbReference type="SUPFAM" id="SSF89095">
    <property type="entry name" value="GatB/YqeY motif"/>
    <property type="match status" value="1"/>
</dbReference>
<keyword evidence="14" id="KW-1185">Reference proteome</keyword>
<evidence type="ECO:0000256" key="1">
    <source>
        <dbReference type="ARBA" id="ARBA00005306"/>
    </source>
</evidence>
<dbReference type="OrthoDB" id="9804078at2"/>
<dbReference type="GO" id="GO:0050567">
    <property type="term" value="F:glutaminyl-tRNA synthase (glutamine-hydrolyzing) activity"/>
    <property type="evidence" value="ECO:0007669"/>
    <property type="project" value="UniProtKB-UniRule"/>
</dbReference>
<comment type="catalytic activity">
    <reaction evidence="10 11">
        <text>L-glutamyl-tRNA(Gln) + L-glutamine + ATP + H2O = L-glutaminyl-tRNA(Gln) + L-glutamate + ADP + phosphate + H(+)</text>
        <dbReference type="Rhea" id="RHEA:17521"/>
        <dbReference type="Rhea" id="RHEA-COMP:9681"/>
        <dbReference type="Rhea" id="RHEA-COMP:9684"/>
        <dbReference type="ChEBI" id="CHEBI:15377"/>
        <dbReference type="ChEBI" id="CHEBI:15378"/>
        <dbReference type="ChEBI" id="CHEBI:29985"/>
        <dbReference type="ChEBI" id="CHEBI:30616"/>
        <dbReference type="ChEBI" id="CHEBI:43474"/>
        <dbReference type="ChEBI" id="CHEBI:58359"/>
        <dbReference type="ChEBI" id="CHEBI:78520"/>
        <dbReference type="ChEBI" id="CHEBI:78521"/>
        <dbReference type="ChEBI" id="CHEBI:456216"/>
    </reaction>
</comment>
<dbReference type="GO" id="GO:0005524">
    <property type="term" value="F:ATP binding"/>
    <property type="evidence" value="ECO:0007669"/>
    <property type="project" value="UniProtKB-KW"/>
</dbReference>
<dbReference type="SUPFAM" id="SSF55931">
    <property type="entry name" value="Glutamine synthetase/guanido kinase"/>
    <property type="match status" value="1"/>
</dbReference>
<dbReference type="InterPro" id="IPR003789">
    <property type="entry name" value="Asn/Gln_tRNA_amidoTrase-B-like"/>
</dbReference>
<feature type="domain" description="Asn/Gln amidotransferase" evidence="12">
    <location>
        <begin position="327"/>
        <end position="474"/>
    </location>
</feature>
<dbReference type="GO" id="GO:0050566">
    <property type="term" value="F:asparaginyl-tRNA synthase (glutamine-hydrolyzing) activity"/>
    <property type="evidence" value="ECO:0007669"/>
    <property type="project" value="RHEA"/>
</dbReference>
<dbReference type="KEGG" id="nmv:NITMOv2_3429"/>
<evidence type="ECO:0000256" key="5">
    <source>
        <dbReference type="ARBA" id="ARBA00022741"/>
    </source>
</evidence>